<dbReference type="Proteomes" id="UP000247569">
    <property type="component" value="Unassembled WGS sequence"/>
</dbReference>
<gene>
    <name evidence="1" type="ORF">DFR70_102204</name>
</gene>
<keyword evidence="2" id="KW-1185">Reference proteome</keyword>
<comment type="caution">
    <text evidence="1">The sequence shown here is derived from an EMBL/GenBank/DDBJ whole genome shotgun (WGS) entry which is preliminary data.</text>
</comment>
<organism evidence="1 2">
    <name type="scientific">Nocardia tenerifensis</name>
    <dbReference type="NCBI Taxonomy" id="228006"/>
    <lineage>
        <taxon>Bacteria</taxon>
        <taxon>Bacillati</taxon>
        <taxon>Actinomycetota</taxon>
        <taxon>Actinomycetes</taxon>
        <taxon>Mycobacteriales</taxon>
        <taxon>Nocardiaceae</taxon>
        <taxon>Nocardia</taxon>
    </lineage>
</organism>
<evidence type="ECO:0000313" key="1">
    <source>
        <dbReference type="EMBL" id="PXX68522.1"/>
    </source>
</evidence>
<sequence length="552" mass="60817">MARTKQPPTTHKASLYRIRTPEGPDLDLHTVLAESYLTRDGFTAAPFDHDGLQGLLATGTIARGRTGWCEVAESLTGLATHEENRTAAGLLLVRTRRFVYALTYGMGHLMIDSARLDSGFGLAFAIRCLDENSITLVRHHLMDARGRTDENTATRGEHIRGFGVERFGDIVSRITGSVLDIPLTYSRDGSRSARITGSDNSIKLPLARTPAELLSDLRAIEDVCERLEPLPGFDLVARVRSLNGRGKTNLVQHLDAKLDEMLADSDAHRVALSAPNECVDYFGFADTFTVSKGAIEETVDELELDHLLAVVRDLPAGSRLKTLKEMRVQMFSDPAAEDPVSRRVAAHRWLTAEVVEAPVHYFYWQGTWYEVGEEYLKAIEDGIQELLDRPTKIVLPPWPKGKDEGWYNEQAAKHPAYTLLDKKTVRTKKFRGGGLEICDLLGPEGQLIHVKKADKSTADLNHLFAQGRVSIETLRYDAQVREKFLALLAKTNSDGVVTNALRAPTVVFAILLKGGKPITVGSLFAFAQVSLLQAATALQGMGATVEIVAIKR</sequence>
<dbReference type="AlphaFoldDB" id="A0A318K9W6"/>
<accession>A0A318K9W6</accession>
<evidence type="ECO:0000313" key="2">
    <source>
        <dbReference type="Proteomes" id="UP000247569"/>
    </source>
</evidence>
<reference evidence="1 2" key="1">
    <citation type="submission" date="2018-05" db="EMBL/GenBank/DDBJ databases">
        <title>Genomic Encyclopedia of Type Strains, Phase IV (KMG-IV): sequencing the most valuable type-strain genomes for metagenomic binning, comparative biology and taxonomic classification.</title>
        <authorList>
            <person name="Goeker M."/>
        </authorList>
    </citation>
    <scope>NUCLEOTIDE SEQUENCE [LARGE SCALE GENOMIC DNA]</scope>
    <source>
        <strain evidence="1 2">DSM 44704</strain>
    </source>
</reference>
<dbReference type="InterPro" id="IPR026487">
    <property type="entry name" value="CHP04141"/>
</dbReference>
<dbReference type="OrthoDB" id="3323334at2"/>
<protein>
    <submittedName>
        <fullName evidence="1">Uncharacterized protein (TIGR04141 family)</fullName>
    </submittedName>
</protein>
<dbReference type="EMBL" id="QJKF01000002">
    <property type="protein sequence ID" value="PXX68522.1"/>
    <property type="molecule type" value="Genomic_DNA"/>
</dbReference>
<dbReference type="NCBIfam" id="TIGR04141">
    <property type="entry name" value="TIGR04141 family sporadically distributed protein"/>
    <property type="match status" value="1"/>
</dbReference>
<dbReference type="RefSeq" id="WP_051187259.1">
    <property type="nucleotide sequence ID" value="NZ_QJKF01000002.1"/>
</dbReference>
<dbReference type="Pfam" id="PF19614">
    <property type="entry name" value="DUF6119"/>
    <property type="match status" value="1"/>
</dbReference>
<name>A0A318K9W6_9NOCA</name>
<proteinExistence type="predicted"/>